<dbReference type="Gene3D" id="2.60.40.10">
    <property type="entry name" value="Immunoglobulins"/>
    <property type="match status" value="1"/>
</dbReference>
<gene>
    <name evidence="3" type="ORF">COU16_01870</name>
</gene>
<sequence length="842" mass="88960">MTMLSIDFDCCMNRKLFGGAFCLVFIGVFLIPSVTRAYVFTQDLDFGDSGAEVSTLQQTLDTLGFFSYPTITGYFGSVTQTAVQAFQTAKNIVTAGTPATTGFGRVGPSTRAALNTVDTNNAPWAPPEEVTSTVFTRDLTFGMSGEDVRNLQQFLNAQGFLVAENGAGSKGNETTLFYGATQNALARFQAAHGVLPSVGFFGPLTRTKVLEIQNAASGDTTEASRETNNDSSTEKELDEALDIIFGLRASSYGSRILLSWGNVSGATSYTVRRSEDGGSFVLLESVTSPAYTDTTPIEGRRYTYAVTALNEKGDKVSKRTEIVVPVTRASVGSPSYDADATALFARMSTAPNSTRKSTINTLVTSLKTEGIWDKLDTLYIIAAHDAQAARLNWMGNDSYNLTTSGSPVFVADRGYYIPGTPSYLNWNWAPTNGVNYTQNDATFGIWTRRDIITTSSAAGSGNSGSQSLIVARSTSDVLRYRINQNTTSNAGTVSDGFGLISISRTAANTTQAYKNGAASGSAGAISSTALSSDPMNFGRVAGSYTQNQFQAGFTGASLSSTEQTALYNALNTYMTTVGVAPIVTVAASSATYATSSVAVFPDGASNATSGKGWTSTGLAYDSTDGTWWVGNHGKQLPASPTYASSVVHLSADFTTIISEITISSLGETPASVQGVAYDTSDNTLWVVNKDPGVGSEVYHISKAGSLLGTFSVPEGTNAIAYDSTRDQLIISNDSTNTITWRSKGDLSAASLSLSAPADQLGYDEDTDMILATVGSGSDGLVRFYDVATADYSGEPRIAETATLTGADAIEGVVLLNDVLYVTNDAYYHSGSPTLNRMLVYPH</sequence>
<dbReference type="EMBL" id="PFBI01000006">
    <property type="protein sequence ID" value="PIR84322.1"/>
    <property type="molecule type" value="Genomic_DNA"/>
</dbReference>
<dbReference type="Proteomes" id="UP000229344">
    <property type="component" value="Unassembled WGS sequence"/>
</dbReference>
<feature type="compositionally biased region" description="Basic and acidic residues" evidence="1">
    <location>
        <begin position="222"/>
        <end position="234"/>
    </location>
</feature>
<name>A0A2H0UD53_9BACT</name>
<dbReference type="Pfam" id="PF01471">
    <property type="entry name" value="PG_binding_1"/>
    <property type="match status" value="2"/>
</dbReference>
<dbReference type="InterPro" id="IPR036366">
    <property type="entry name" value="PGBDSf"/>
</dbReference>
<feature type="region of interest" description="Disordered" evidence="1">
    <location>
        <begin position="213"/>
        <end position="234"/>
    </location>
</feature>
<dbReference type="InterPro" id="IPR013783">
    <property type="entry name" value="Ig-like_fold"/>
</dbReference>
<dbReference type="SUPFAM" id="SSF47090">
    <property type="entry name" value="PGBD-like"/>
    <property type="match status" value="2"/>
</dbReference>
<protein>
    <recommendedName>
        <fullName evidence="2">Peptidoglycan binding-like domain-containing protein</fullName>
    </recommendedName>
</protein>
<evidence type="ECO:0000256" key="1">
    <source>
        <dbReference type="SAM" id="MobiDB-lite"/>
    </source>
</evidence>
<organism evidence="3 4">
    <name type="scientific">Candidatus Kaiserbacteria bacterium CG10_big_fil_rev_8_21_14_0_10_47_16</name>
    <dbReference type="NCBI Taxonomy" id="1974608"/>
    <lineage>
        <taxon>Bacteria</taxon>
        <taxon>Candidatus Kaiseribacteriota</taxon>
    </lineage>
</organism>
<dbReference type="InterPro" id="IPR036116">
    <property type="entry name" value="FN3_sf"/>
</dbReference>
<accession>A0A2H0UD53</accession>
<dbReference type="InterPro" id="IPR002477">
    <property type="entry name" value="Peptidoglycan-bd-like"/>
</dbReference>
<comment type="caution">
    <text evidence="3">The sequence shown here is derived from an EMBL/GenBank/DDBJ whole genome shotgun (WGS) entry which is preliminary data.</text>
</comment>
<reference evidence="4" key="1">
    <citation type="submission" date="2017-09" db="EMBL/GenBank/DDBJ databases">
        <title>Depth-based differentiation of microbial function through sediment-hosted aquifers and enrichment of novel symbionts in the deep terrestrial subsurface.</title>
        <authorList>
            <person name="Probst A.J."/>
            <person name="Ladd B."/>
            <person name="Jarett J.K."/>
            <person name="Geller-Mcgrath D.E."/>
            <person name="Sieber C.M.K."/>
            <person name="Emerson J.B."/>
            <person name="Anantharaman K."/>
            <person name="Thomas B.C."/>
            <person name="Malmstrom R."/>
            <person name="Stieglmeier M."/>
            <person name="Klingl A."/>
            <person name="Woyke T."/>
            <person name="Ryan C.M."/>
            <person name="Banfield J.F."/>
        </authorList>
    </citation>
    <scope>NUCLEOTIDE SEQUENCE [LARGE SCALE GENOMIC DNA]</scope>
</reference>
<feature type="domain" description="Peptidoglycan binding-like" evidence="2">
    <location>
        <begin position="144"/>
        <end position="206"/>
    </location>
</feature>
<dbReference type="SUPFAM" id="SSF50956">
    <property type="entry name" value="Thermostable phytase (3-phytase)"/>
    <property type="match status" value="1"/>
</dbReference>
<dbReference type="Gene3D" id="1.10.101.10">
    <property type="entry name" value="PGBD-like superfamily/PGBD"/>
    <property type="match status" value="2"/>
</dbReference>
<evidence type="ECO:0000259" key="2">
    <source>
        <dbReference type="Pfam" id="PF01471"/>
    </source>
</evidence>
<proteinExistence type="predicted"/>
<dbReference type="InterPro" id="IPR036365">
    <property type="entry name" value="PGBD-like_sf"/>
</dbReference>
<dbReference type="AlphaFoldDB" id="A0A2H0UD53"/>
<evidence type="ECO:0000313" key="4">
    <source>
        <dbReference type="Proteomes" id="UP000229344"/>
    </source>
</evidence>
<evidence type="ECO:0000313" key="3">
    <source>
        <dbReference type="EMBL" id="PIR84322.1"/>
    </source>
</evidence>
<feature type="domain" description="Peptidoglycan binding-like" evidence="2">
    <location>
        <begin position="49"/>
        <end position="114"/>
    </location>
</feature>
<dbReference type="SUPFAM" id="SSF49265">
    <property type="entry name" value="Fibronectin type III"/>
    <property type="match status" value="1"/>
</dbReference>